<dbReference type="OrthoDB" id="2423954at2759"/>
<gene>
    <name evidence="2" type="ORF">CBR_g20137</name>
</gene>
<feature type="compositionally biased region" description="Polar residues" evidence="1">
    <location>
        <begin position="434"/>
        <end position="443"/>
    </location>
</feature>
<sequence length="508" mass="57328">MVKFVMNHQRVRDVYYIHSGGRQLLRPAATHFATNFHMLDSLKKQRKALVAMVTDDMWTTMLVPHAQRSTLYEMEDIILDAAGFWDLVNKAIDVVYDIVLLLKLVDGNGPTISKVYAKMERIVERLRVNQDLTVDQRDEIEVMVMHRWNAMTTPLHCATLFLGPEYRSSEPHKDAEIQDGFYTWVYTWLKGASQEVCDQVEYEVNCWVQNIGKFSSQVAMDAAHKQKPTAWWKRGAMSYNTCSPMPFDYWGKGRLLQAVKGIGAFSQQFTPKSAMMPERAKYLIEWDDPLTEEEQKEAKERVKVAERRLKSLTSAGDNVVPPADGGDVEDGNEVVVPCREECNLEEIEEGQHGDWSGLTKAGNFAIKSFQTDVRRKARTLGTEKHMRAHKKGGGDTLPHGAATIVPQKETRTSSAKPDPQRPKKSRGRPRKTPSTKLDGSNVVTAEGEDNPTQITDKNEVEGGNDECVPNSDQGVARKRPRDGEEEGSSDYPSSDDERPLAEKKRRGS</sequence>
<comment type="caution">
    <text evidence="2">The sequence shown here is derived from an EMBL/GenBank/DDBJ whole genome shotgun (WGS) entry which is preliminary data.</text>
</comment>
<dbReference type="AlphaFoldDB" id="A0A388KZM6"/>
<evidence type="ECO:0000313" key="3">
    <source>
        <dbReference type="Proteomes" id="UP000265515"/>
    </source>
</evidence>
<protein>
    <recommendedName>
        <fullName evidence="4">HAT C-terminal dimerisation domain-containing protein</fullName>
    </recommendedName>
</protein>
<reference evidence="2 3" key="1">
    <citation type="journal article" date="2018" name="Cell">
        <title>The Chara Genome: Secondary Complexity and Implications for Plant Terrestrialization.</title>
        <authorList>
            <person name="Nishiyama T."/>
            <person name="Sakayama H."/>
            <person name="Vries J.D."/>
            <person name="Buschmann H."/>
            <person name="Saint-Marcoux D."/>
            <person name="Ullrich K.K."/>
            <person name="Haas F.B."/>
            <person name="Vanderstraeten L."/>
            <person name="Becker D."/>
            <person name="Lang D."/>
            <person name="Vosolsobe S."/>
            <person name="Rombauts S."/>
            <person name="Wilhelmsson P.K.I."/>
            <person name="Janitza P."/>
            <person name="Kern R."/>
            <person name="Heyl A."/>
            <person name="Rumpler F."/>
            <person name="Villalobos L.I.A.C."/>
            <person name="Clay J.M."/>
            <person name="Skokan R."/>
            <person name="Toyoda A."/>
            <person name="Suzuki Y."/>
            <person name="Kagoshima H."/>
            <person name="Schijlen E."/>
            <person name="Tajeshwar N."/>
            <person name="Catarino B."/>
            <person name="Hetherington A.J."/>
            <person name="Saltykova A."/>
            <person name="Bonnot C."/>
            <person name="Breuninger H."/>
            <person name="Symeonidi A."/>
            <person name="Radhakrishnan G.V."/>
            <person name="Van Nieuwerburgh F."/>
            <person name="Deforce D."/>
            <person name="Chang C."/>
            <person name="Karol K.G."/>
            <person name="Hedrich R."/>
            <person name="Ulvskov P."/>
            <person name="Glockner G."/>
            <person name="Delwiche C.F."/>
            <person name="Petrasek J."/>
            <person name="Van de Peer Y."/>
            <person name="Friml J."/>
            <person name="Beilby M."/>
            <person name="Dolan L."/>
            <person name="Kohara Y."/>
            <person name="Sugano S."/>
            <person name="Fujiyama A."/>
            <person name="Delaux P.-M."/>
            <person name="Quint M."/>
            <person name="TheiBen G."/>
            <person name="Hagemann M."/>
            <person name="Harholt J."/>
            <person name="Dunand C."/>
            <person name="Zachgo S."/>
            <person name="Langdale J."/>
            <person name="Maumus F."/>
            <person name="Straeten D.V.D."/>
            <person name="Gould S.B."/>
            <person name="Rensing S.A."/>
        </authorList>
    </citation>
    <scope>NUCLEOTIDE SEQUENCE [LARGE SCALE GENOMIC DNA]</scope>
    <source>
        <strain evidence="2 3">S276</strain>
    </source>
</reference>
<evidence type="ECO:0000313" key="2">
    <source>
        <dbReference type="EMBL" id="GBG75506.1"/>
    </source>
</evidence>
<keyword evidence="3" id="KW-1185">Reference proteome</keyword>
<accession>A0A388KZM6</accession>
<name>A0A388KZM6_CHABU</name>
<dbReference type="EMBL" id="BFEA01000225">
    <property type="protein sequence ID" value="GBG75506.1"/>
    <property type="molecule type" value="Genomic_DNA"/>
</dbReference>
<dbReference type="Gramene" id="GBG75506">
    <property type="protein sequence ID" value="GBG75506"/>
    <property type="gene ID" value="CBR_g20137"/>
</dbReference>
<dbReference type="Proteomes" id="UP000265515">
    <property type="component" value="Unassembled WGS sequence"/>
</dbReference>
<organism evidence="2 3">
    <name type="scientific">Chara braunii</name>
    <name type="common">Braun's stonewort</name>
    <dbReference type="NCBI Taxonomy" id="69332"/>
    <lineage>
        <taxon>Eukaryota</taxon>
        <taxon>Viridiplantae</taxon>
        <taxon>Streptophyta</taxon>
        <taxon>Charophyceae</taxon>
        <taxon>Charales</taxon>
        <taxon>Characeae</taxon>
        <taxon>Chara</taxon>
    </lineage>
</organism>
<feature type="compositionally biased region" description="Basic residues" evidence="1">
    <location>
        <begin position="422"/>
        <end position="433"/>
    </location>
</feature>
<evidence type="ECO:0008006" key="4">
    <source>
        <dbReference type="Google" id="ProtNLM"/>
    </source>
</evidence>
<evidence type="ECO:0000256" key="1">
    <source>
        <dbReference type="SAM" id="MobiDB-lite"/>
    </source>
</evidence>
<dbReference type="InterPro" id="IPR012337">
    <property type="entry name" value="RNaseH-like_sf"/>
</dbReference>
<dbReference type="SUPFAM" id="SSF53098">
    <property type="entry name" value="Ribonuclease H-like"/>
    <property type="match status" value="1"/>
</dbReference>
<proteinExistence type="predicted"/>
<feature type="region of interest" description="Disordered" evidence="1">
    <location>
        <begin position="379"/>
        <end position="508"/>
    </location>
</feature>